<organism evidence="3 4">
    <name type="scientific">Aspergillus sydowii CBS 593.65</name>
    <dbReference type="NCBI Taxonomy" id="1036612"/>
    <lineage>
        <taxon>Eukaryota</taxon>
        <taxon>Fungi</taxon>
        <taxon>Dikarya</taxon>
        <taxon>Ascomycota</taxon>
        <taxon>Pezizomycotina</taxon>
        <taxon>Eurotiomycetes</taxon>
        <taxon>Eurotiomycetidae</taxon>
        <taxon>Eurotiales</taxon>
        <taxon>Aspergillaceae</taxon>
        <taxon>Aspergillus</taxon>
        <taxon>Aspergillus subgen. Nidulantes</taxon>
    </lineage>
</organism>
<dbReference type="PANTHER" id="PTHR43677">
    <property type="entry name" value="SHORT-CHAIN DEHYDROGENASE/REDUCTASE"/>
    <property type="match status" value="1"/>
</dbReference>
<protein>
    <recommendedName>
        <fullName evidence="5">Alcohol dehydrogenase-like C-terminal domain-containing protein</fullName>
    </recommendedName>
</protein>
<dbReference type="AlphaFoldDB" id="A0A1L9T2C4"/>
<dbReference type="PANTHER" id="PTHR43677:SF4">
    <property type="entry name" value="QUINONE OXIDOREDUCTASE-LIKE PROTEIN 2"/>
    <property type="match status" value="1"/>
</dbReference>
<dbReference type="EMBL" id="KV878597">
    <property type="protein sequence ID" value="OJJ53614.1"/>
    <property type="molecule type" value="Genomic_DNA"/>
</dbReference>
<dbReference type="InterPro" id="IPR013154">
    <property type="entry name" value="ADH-like_N"/>
</dbReference>
<dbReference type="GO" id="GO:0005739">
    <property type="term" value="C:mitochondrion"/>
    <property type="evidence" value="ECO:0007669"/>
    <property type="project" value="TreeGrafter"/>
</dbReference>
<evidence type="ECO:0000259" key="2">
    <source>
        <dbReference type="Pfam" id="PF08240"/>
    </source>
</evidence>
<dbReference type="Gene3D" id="3.90.180.10">
    <property type="entry name" value="Medium-chain alcohol dehydrogenases, catalytic domain"/>
    <property type="match status" value="1"/>
</dbReference>
<dbReference type="RefSeq" id="XP_040697420.1">
    <property type="nucleotide sequence ID" value="XM_040848677.1"/>
</dbReference>
<dbReference type="Gene3D" id="3.40.50.720">
    <property type="entry name" value="NAD(P)-binding Rossmann-like Domain"/>
    <property type="match status" value="1"/>
</dbReference>
<dbReference type="Pfam" id="PF00107">
    <property type="entry name" value="ADH_zinc_N"/>
    <property type="match status" value="1"/>
</dbReference>
<name>A0A1L9T2C4_9EURO</name>
<dbReference type="InterPro" id="IPR036291">
    <property type="entry name" value="NAD(P)-bd_dom_sf"/>
</dbReference>
<dbReference type="InterPro" id="IPR011032">
    <property type="entry name" value="GroES-like_sf"/>
</dbReference>
<dbReference type="InterPro" id="IPR013149">
    <property type="entry name" value="ADH-like_C"/>
</dbReference>
<feature type="domain" description="Alcohol dehydrogenase-like N-terminal" evidence="2">
    <location>
        <begin position="51"/>
        <end position="145"/>
    </location>
</feature>
<dbReference type="GeneID" id="63764750"/>
<evidence type="ECO:0000259" key="1">
    <source>
        <dbReference type="Pfam" id="PF00107"/>
    </source>
</evidence>
<keyword evidence="4" id="KW-1185">Reference proteome</keyword>
<evidence type="ECO:0000313" key="4">
    <source>
        <dbReference type="Proteomes" id="UP000184356"/>
    </source>
</evidence>
<dbReference type="STRING" id="1036612.A0A1L9T2C4"/>
<feature type="domain" description="Alcohol dehydrogenase-like C-terminal" evidence="1">
    <location>
        <begin position="200"/>
        <end position="331"/>
    </location>
</feature>
<dbReference type="CDD" id="cd05188">
    <property type="entry name" value="MDR"/>
    <property type="match status" value="1"/>
</dbReference>
<reference evidence="4" key="1">
    <citation type="journal article" date="2017" name="Genome Biol.">
        <title>Comparative genomics reveals high biological diversity and specific adaptations in the industrially and medically important fungal genus Aspergillus.</title>
        <authorList>
            <person name="de Vries R.P."/>
            <person name="Riley R."/>
            <person name="Wiebenga A."/>
            <person name="Aguilar-Osorio G."/>
            <person name="Amillis S."/>
            <person name="Uchima C.A."/>
            <person name="Anderluh G."/>
            <person name="Asadollahi M."/>
            <person name="Askin M."/>
            <person name="Barry K."/>
            <person name="Battaglia E."/>
            <person name="Bayram O."/>
            <person name="Benocci T."/>
            <person name="Braus-Stromeyer S.A."/>
            <person name="Caldana C."/>
            <person name="Canovas D."/>
            <person name="Cerqueira G.C."/>
            <person name="Chen F."/>
            <person name="Chen W."/>
            <person name="Choi C."/>
            <person name="Clum A."/>
            <person name="Dos Santos R.A."/>
            <person name="Damasio A.R."/>
            <person name="Diallinas G."/>
            <person name="Emri T."/>
            <person name="Fekete E."/>
            <person name="Flipphi M."/>
            <person name="Freyberg S."/>
            <person name="Gallo A."/>
            <person name="Gournas C."/>
            <person name="Habgood R."/>
            <person name="Hainaut M."/>
            <person name="Harispe M.L."/>
            <person name="Henrissat B."/>
            <person name="Hilden K.S."/>
            <person name="Hope R."/>
            <person name="Hossain A."/>
            <person name="Karabika E."/>
            <person name="Karaffa L."/>
            <person name="Karanyi Z."/>
            <person name="Krasevec N."/>
            <person name="Kuo A."/>
            <person name="Kusch H."/>
            <person name="LaButti K."/>
            <person name="Lagendijk E.L."/>
            <person name="Lapidus A."/>
            <person name="Levasseur A."/>
            <person name="Lindquist E."/>
            <person name="Lipzen A."/>
            <person name="Logrieco A.F."/>
            <person name="MacCabe A."/>
            <person name="Maekelae M.R."/>
            <person name="Malavazi I."/>
            <person name="Melin P."/>
            <person name="Meyer V."/>
            <person name="Mielnichuk N."/>
            <person name="Miskei M."/>
            <person name="Molnar A.P."/>
            <person name="Mule G."/>
            <person name="Ngan C.Y."/>
            <person name="Orejas M."/>
            <person name="Orosz E."/>
            <person name="Ouedraogo J.P."/>
            <person name="Overkamp K.M."/>
            <person name="Park H.-S."/>
            <person name="Perrone G."/>
            <person name="Piumi F."/>
            <person name="Punt P.J."/>
            <person name="Ram A.F."/>
            <person name="Ramon A."/>
            <person name="Rauscher S."/>
            <person name="Record E."/>
            <person name="Riano-Pachon D.M."/>
            <person name="Robert V."/>
            <person name="Roehrig J."/>
            <person name="Ruller R."/>
            <person name="Salamov A."/>
            <person name="Salih N.S."/>
            <person name="Samson R.A."/>
            <person name="Sandor E."/>
            <person name="Sanguinetti M."/>
            <person name="Schuetze T."/>
            <person name="Sepcic K."/>
            <person name="Shelest E."/>
            <person name="Sherlock G."/>
            <person name="Sophianopoulou V."/>
            <person name="Squina F.M."/>
            <person name="Sun H."/>
            <person name="Susca A."/>
            <person name="Todd R.B."/>
            <person name="Tsang A."/>
            <person name="Unkles S.E."/>
            <person name="van de Wiele N."/>
            <person name="van Rossen-Uffink D."/>
            <person name="Oliveira J.V."/>
            <person name="Vesth T.C."/>
            <person name="Visser J."/>
            <person name="Yu J.-H."/>
            <person name="Zhou M."/>
            <person name="Andersen M.R."/>
            <person name="Archer D.B."/>
            <person name="Baker S.E."/>
            <person name="Benoit I."/>
            <person name="Brakhage A.A."/>
            <person name="Braus G.H."/>
            <person name="Fischer R."/>
            <person name="Frisvad J.C."/>
            <person name="Goldman G.H."/>
            <person name="Houbraken J."/>
            <person name="Oakley B."/>
            <person name="Pocsi I."/>
            <person name="Scazzocchio C."/>
            <person name="Seiboth B."/>
            <person name="vanKuyk P.A."/>
            <person name="Wortman J."/>
            <person name="Dyer P.S."/>
            <person name="Grigoriev I.V."/>
        </authorList>
    </citation>
    <scope>NUCLEOTIDE SEQUENCE [LARGE SCALE GENOMIC DNA]</scope>
    <source>
        <strain evidence="4">CBS 593.65</strain>
    </source>
</reference>
<dbReference type="GO" id="GO:0016491">
    <property type="term" value="F:oxidoreductase activity"/>
    <property type="evidence" value="ECO:0007669"/>
    <property type="project" value="TreeGrafter"/>
</dbReference>
<dbReference type="Pfam" id="PF08240">
    <property type="entry name" value="ADH_N"/>
    <property type="match status" value="1"/>
</dbReference>
<evidence type="ECO:0000313" key="3">
    <source>
        <dbReference type="EMBL" id="OJJ53614.1"/>
    </source>
</evidence>
<dbReference type="SUPFAM" id="SSF51735">
    <property type="entry name" value="NAD(P)-binding Rossmann-fold domains"/>
    <property type="match status" value="1"/>
</dbReference>
<accession>A0A1L9T2C4</accession>
<gene>
    <name evidence="3" type="ORF">ASPSYDRAFT_533778</name>
</gene>
<dbReference type="InterPro" id="IPR051397">
    <property type="entry name" value="Zn-ADH-like_protein"/>
</dbReference>
<dbReference type="OrthoDB" id="5407715at2759"/>
<dbReference type="SUPFAM" id="SSF50129">
    <property type="entry name" value="GroES-like"/>
    <property type="match status" value="1"/>
</dbReference>
<proteinExistence type="predicted"/>
<evidence type="ECO:0008006" key="5">
    <source>
        <dbReference type="Google" id="ProtNLM"/>
    </source>
</evidence>
<dbReference type="Proteomes" id="UP000184356">
    <property type="component" value="Unassembled WGS sequence"/>
</dbReference>
<sequence length="375" mass="40201">MASIPINHRALFLDDIGNPLRVETRPTPQATTGSAVVEIFTAKILSYSGDIYNGKRKYPLSTPMVPGCAAIGRVASVGSDATKLAVGDLVLVDIYLRGRDDPTQAALSGVHEGYTEMSSRLMLGEWRDSTFAEYAKMPLENCHRLDQARLLGPITEGGLGYEVEDLLALTGQLVAFGGLRSIGVEAGEKVIVSPATGAFGSAAVQVALALGASVIAMGRNMEALKNLQEMFGAARLQVVKITNDQRQEMDALARCGPADAFLDISPPIAAGSSHIISGILSLKHSGRVCFMRSGIGDVPLPIAALTAKNLTIKGKWMYEREDIWKIIQMVESGVLKLGKQVGYTTVKKYKLEQWEEAFSCAAQRAGPGEQVVFTM</sequence>
<dbReference type="VEuPathDB" id="FungiDB:ASPSYDRAFT_533778"/>